<dbReference type="EMBL" id="CAJJDN010000119">
    <property type="protein sequence ID" value="CAD8118973.1"/>
    <property type="molecule type" value="Genomic_DNA"/>
</dbReference>
<proteinExistence type="predicted"/>
<dbReference type="AlphaFoldDB" id="A0A8S1QU83"/>
<evidence type="ECO:0000313" key="3">
    <source>
        <dbReference type="Proteomes" id="UP000692954"/>
    </source>
</evidence>
<comment type="caution">
    <text evidence="2">The sequence shown here is derived from an EMBL/GenBank/DDBJ whole genome shotgun (WGS) entry which is preliminary data.</text>
</comment>
<dbReference type="OrthoDB" id="287202at2759"/>
<dbReference type="EMBL" id="CAJJDN010000119">
    <property type="protein sequence ID" value="CAD8118972.1"/>
    <property type="molecule type" value="Genomic_DNA"/>
</dbReference>
<evidence type="ECO:0000313" key="2">
    <source>
        <dbReference type="EMBL" id="CAD8118973.1"/>
    </source>
</evidence>
<accession>A0A8S1QU83</accession>
<evidence type="ECO:0000313" key="1">
    <source>
        <dbReference type="EMBL" id="CAD8118972.1"/>
    </source>
</evidence>
<name>A0A8S1QU83_9CILI</name>
<keyword evidence="3" id="KW-1185">Reference proteome</keyword>
<sequence length="107" mass="12634">MEIQFTDEKFEYHCSDQVYENLGVKDDPTKVKEYFIILMSDIIKDREVKIEQLTNQQEYLVQVGNGECYLIQQNRIYKCNSFTTLKSKFLQNCSTSLSNMIDLTLNK</sequence>
<dbReference type="Proteomes" id="UP000692954">
    <property type="component" value="Unassembled WGS sequence"/>
</dbReference>
<gene>
    <name evidence="1" type="ORF">PSON_ATCC_30995.1.T1190086</name>
    <name evidence="2" type="ORF">PSON_ATCC_30995.1.T1190087</name>
</gene>
<protein>
    <submittedName>
        <fullName evidence="2">Uncharacterized protein</fullName>
    </submittedName>
</protein>
<reference evidence="2" key="1">
    <citation type="submission" date="2021-01" db="EMBL/GenBank/DDBJ databases">
        <authorList>
            <consortium name="Genoscope - CEA"/>
            <person name="William W."/>
        </authorList>
    </citation>
    <scope>NUCLEOTIDE SEQUENCE</scope>
</reference>
<organism evidence="2 3">
    <name type="scientific">Paramecium sonneborni</name>
    <dbReference type="NCBI Taxonomy" id="65129"/>
    <lineage>
        <taxon>Eukaryota</taxon>
        <taxon>Sar</taxon>
        <taxon>Alveolata</taxon>
        <taxon>Ciliophora</taxon>
        <taxon>Intramacronucleata</taxon>
        <taxon>Oligohymenophorea</taxon>
        <taxon>Peniculida</taxon>
        <taxon>Parameciidae</taxon>
        <taxon>Paramecium</taxon>
    </lineage>
</organism>